<protein>
    <submittedName>
        <fullName evidence="12">Nucleoside transporter</fullName>
    </submittedName>
</protein>
<dbReference type="CDD" id="cd00167">
    <property type="entry name" value="SANT"/>
    <property type="match status" value="2"/>
</dbReference>
<feature type="transmembrane region" description="Helical" evidence="9">
    <location>
        <begin position="345"/>
        <end position="365"/>
    </location>
</feature>
<gene>
    <name evidence="12" type="ORF">AARAC_010375</name>
</gene>
<evidence type="ECO:0000256" key="1">
    <source>
        <dbReference type="ARBA" id="ARBA00004141"/>
    </source>
</evidence>
<sequence>MSAPPNSKRVKASPSTSAPSHLLAPQQVNPFQRVPSFEGIPMPQSQLSPSNPKKRRASPQISTATTMTTSGTTAAAGEAAFEPGPGVPEAPPKKKGRTNTPWTAEEEQRLKTMRDAGRSWSEIAKTFPFRTEGSVKKHWYKDMHYAEFDEDESIALREAIKEYETSKWKVIGQKVGKPAKACEHMSSESPLSTLGVNSEKEPSKTPFTDRPSHTPEYDGEGRDAADGPFLSPRIAAYVRRFETQLIEYNLEARGIERVQQHERMKKLTWVSYLQAFLLWVSINLAANNITLGMLGPVVYGLSFLDSALCAVLGALVGALVASWMATWGPVSGVRTMAFGRYTMGWWPSKIVVILNLIQMLGYSLIDCVVCGQILSAVSPNGDMSVAVGRHRDHRGQLLGDSHVRLSGLPLLRTVGVDAFNKLSQALTASSFAFLPQIIVVSILYAVSSSKFDLSTPSSGDPRTLAGNRLSFFSICLSAAITYAPLAADFFVYYPERTSRVKLFSLSWVGLIVSFTMAFLVGIGLASGISSHPEYGAAYSRGAGALIVEGFGPLHGFGKFCSVVVALGLIANTIPPTYSAGVDFQVLGRYAEKVPRAIWNTIGVIIYTVCALVGRSNLSDIFTNFLALMGYWVAIWFAIILEERFIFRFRTGYNWNVWNDPSKLPVGVAAFVAFVVGWVGAILCMAQVWYIGPLSRLVGEYGADMGNYVGFTWAGLVYPPLRYVELRMLGR</sequence>
<dbReference type="SUPFAM" id="SSF46689">
    <property type="entry name" value="Homeodomain-like"/>
    <property type="match status" value="1"/>
</dbReference>
<feature type="compositionally biased region" description="Low complexity" evidence="8">
    <location>
        <begin position="63"/>
        <end position="84"/>
    </location>
</feature>
<comment type="similarity">
    <text evidence="2">Belongs to the purine-cytosine permease (2.A.39) family.</text>
</comment>
<keyword evidence="3" id="KW-0813">Transport</keyword>
<evidence type="ECO:0000313" key="12">
    <source>
        <dbReference type="EMBL" id="PIG86081.1"/>
    </source>
</evidence>
<evidence type="ECO:0000256" key="7">
    <source>
        <dbReference type="ARBA" id="ARBA00023136"/>
    </source>
</evidence>
<dbReference type="GO" id="GO:0000329">
    <property type="term" value="C:fungal-type vacuole membrane"/>
    <property type="evidence" value="ECO:0007669"/>
    <property type="project" value="TreeGrafter"/>
</dbReference>
<evidence type="ECO:0000256" key="9">
    <source>
        <dbReference type="SAM" id="Phobius"/>
    </source>
</evidence>
<feature type="region of interest" description="Disordered" evidence="8">
    <location>
        <begin position="181"/>
        <end position="224"/>
    </location>
</feature>
<dbReference type="InterPro" id="IPR026030">
    <property type="entry name" value="Pur-cyt_permease_Fcy2/21/22"/>
</dbReference>
<dbReference type="Pfam" id="PF02133">
    <property type="entry name" value="Transp_cyt_pur"/>
    <property type="match status" value="1"/>
</dbReference>
<accession>A0A2G7G1T5</accession>
<dbReference type="GO" id="GO:0005886">
    <property type="term" value="C:plasma membrane"/>
    <property type="evidence" value="ECO:0007669"/>
    <property type="project" value="TreeGrafter"/>
</dbReference>
<dbReference type="Gene3D" id="1.10.4160.10">
    <property type="entry name" value="Hydantoin permease"/>
    <property type="match status" value="1"/>
</dbReference>
<organism evidence="12 13">
    <name type="scientific">Aspergillus arachidicola</name>
    <dbReference type="NCBI Taxonomy" id="656916"/>
    <lineage>
        <taxon>Eukaryota</taxon>
        <taxon>Fungi</taxon>
        <taxon>Dikarya</taxon>
        <taxon>Ascomycota</taxon>
        <taxon>Pezizomycotina</taxon>
        <taxon>Eurotiomycetes</taxon>
        <taxon>Eurotiomycetidae</taxon>
        <taxon>Eurotiales</taxon>
        <taxon>Aspergillaceae</taxon>
        <taxon>Aspergillus</taxon>
        <taxon>Aspergillus subgen. Circumdati</taxon>
    </lineage>
</organism>
<feature type="transmembrane region" description="Helical" evidence="9">
    <location>
        <begin position="596"/>
        <end position="613"/>
    </location>
</feature>
<feature type="compositionally biased region" description="Polar residues" evidence="8">
    <location>
        <begin position="187"/>
        <end position="196"/>
    </location>
</feature>
<proteinExistence type="inferred from homology"/>
<evidence type="ECO:0000256" key="3">
    <source>
        <dbReference type="ARBA" id="ARBA00022448"/>
    </source>
</evidence>
<dbReference type="PANTHER" id="PTHR31806">
    <property type="entry name" value="PURINE-CYTOSINE PERMEASE FCY2-RELATED"/>
    <property type="match status" value="1"/>
</dbReference>
<comment type="caution">
    <text evidence="12">The sequence shown here is derived from an EMBL/GenBank/DDBJ whole genome shotgun (WGS) entry which is preliminary data.</text>
</comment>
<dbReference type="Gene3D" id="1.10.10.60">
    <property type="entry name" value="Homeodomain-like"/>
    <property type="match status" value="1"/>
</dbReference>
<keyword evidence="5 9" id="KW-0812">Transmembrane</keyword>
<comment type="subcellular location">
    <subcellularLocation>
        <location evidence="1">Membrane</location>
        <topology evidence="1">Multi-pass membrane protein</topology>
    </subcellularLocation>
</comment>
<evidence type="ECO:0000313" key="13">
    <source>
        <dbReference type="Proteomes" id="UP000231358"/>
    </source>
</evidence>
<feature type="compositionally biased region" description="Basic and acidic residues" evidence="8">
    <location>
        <begin position="210"/>
        <end position="224"/>
    </location>
</feature>
<evidence type="ECO:0000256" key="2">
    <source>
        <dbReference type="ARBA" id="ARBA00008974"/>
    </source>
</evidence>
<feature type="transmembrane region" description="Helical" evidence="9">
    <location>
        <begin position="620"/>
        <end position="640"/>
    </location>
</feature>
<feature type="transmembrane region" description="Helical" evidence="9">
    <location>
        <begin position="431"/>
        <end position="449"/>
    </location>
</feature>
<dbReference type="FunFam" id="1.10.4160.10:FF:000002">
    <property type="entry name" value="Purine-cytosine permease fcyB"/>
    <property type="match status" value="1"/>
</dbReference>
<dbReference type="InterPro" id="IPR001248">
    <property type="entry name" value="Pur-cyt_permease"/>
</dbReference>
<dbReference type="Pfam" id="PF00249">
    <property type="entry name" value="Myb_DNA-binding"/>
    <property type="match status" value="1"/>
</dbReference>
<feature type="transmembrane region" description="Helical" evidence="9">
    <location>
        <begin position="505"/>
        <end position="528"/>
    </location>
</feature>
<feature type="domain" description="Myb-like" evidence="10">
    <location>
        <begin position="94"/>
        <end position="143"/>
    </location>
</feature>
<evidence type="ECO:0000256" key="6">
    <source>
        <dbReference type="ARBA" id="ARBA00022989"/>
    </source>
</evidence>
<keyword evidence="13" id="KW-1185">Reference proteome</keyword>
<feature type="transmembrane region" description="Helical" evidence="9">
    <location>
        <begin position="298"/>
        <end position="325"/>
    </location>
</feature>
<dbReference type="InterPro" id="IPR017930">
    <property type="entry name" value="Myb_dom"/>
</dbReference>
<dbReference type="STRING" id="656916.A0A2G7G1T5"/>
<keyword evidence="6 9" id="KW-1133">Transmembrane helix</keyword>
<keyword evidence="4" id="KW-0597">Phosphoprotein</keyword>
<evidence type="ECO:0000259" key="10">
    <source>
        <dbReference type="PROSITE" id="PS50090"/>
    </source>
</evidence>
<dbReference type="InterPro" id="IPR001005">
    <property type="entry name" value="SANT/Myb"/>
</dbReference>
<dbReference type="PROSITE" id="PS50090">
    <property type="entry name" value="MYB_LIKE"/>
    <property type="match status" value="1"/>
</dbReference>
<feature type="domain" description="HTH myb-type" evidence="11">
    <location>
        <begin position="94"/>
        <end position="147"/>
    </location>
</feature>
<evidence type="ECO:0000259" key="11">
    <source>
        <dbReference type="PROSITE" id="PS51294"/>
    </source>
</evidence>
<feature type="transmembrane region" description="Helical" evidence="9">
    <location>
        <begin position="667"/>
        <end position="690"/>
    </location>
</feature>
<dbReference type="EMBL" id="NEXV01000279">
    <property type="protein sequence ID" value="PIG86081.1"/>
    <property type="molecule type" value="Genomic_DNA"/>
</dbReference>
<feature type="transmembrane region" description="Helical" evidence="9">
    <location>
        <begin position="469"/>
        <end position="493"/>
    </location>
</feature>
<dbReference type="InterPro" id="IPR009057">
    <property type="entry name" value="Homeodomain-like_sf"/>
</dbReference>
<dbReference type="GO" id="GO:0015851">
    <property type="term" value="P:nucleobase transport"/>
    <property type="evidence" value="ECO:0007669"/>
    <property type="project" value="UniProtKB-ARBA"/>
</dbReference>
<dbReference type="Proteomes" id="UP000231358">
    <property type="component" value="Unassembled WGS sequence"/>
</dbReference>
<dbReference type="GO" id="GO:0022857">
    <property type="term" value="F:transmembrane transporter activity"/>
    <property type="evidence" value="ECO:0007669"/>
    <property type="project" value="InterPro"/>
</dbReference>
<dbReference type="SMART" id="SM00717">
    <property type="entry name" value="SANT"/>
    <property type="match status" value="2"/>
</dbReference>
<keyword evidence="7 9" id="KW-0472">Membrane</keyword>
<dbReference type="PANTHER" id="PTHR31806:SF8">
    <property type="entry name" value="TRANSPORTER, PUTATIVE (AFU_ORTHOLOGUE AFUA_2G03000)-RELATED"/>
    <property type="match status" value="1"/>
</dbReference>
<evidence type="ECO:0000256" key="8">
    <source>
        <dbReference type="SAM" id="MobiDB-lite"/>
    </source>
</evidence>
<reference evidence="12 13" key="1">
    <citation type="submission" date="2017-05" db="EMBL/GenBank/DDBJ databases">
        <title>Genome sequence for an aflatoxigenic pathogen of Argentinian peanut, Aspergillus arachidicola.</title>
        <authorList>
            <person name="Moore G."/>
            <person name="Beltz S.B."/>
            <person name="Mack B.M."/>
        </authorList>
    </citation>
    <scope>NUCLEOTIDE SEQUENCE [LARGE SCALE GENOMIC DNA]</scope>
    <source>
        <strain evidence="12 13">CBS 117610</strain>
    </source>
</reference>
<dbReference type="PROSITE" id="PS51294">
    <property type="entry name" value="HTH_MYB"/>
    <property type="match status" value="1"/>
</dbReference>
<evidence type="ECO:0000256" key="5">
    <source>
        <dbReference type="ARBA" id="ARBA00022692"/>
    </source>
</evidence>
<evidence type="ECO:0000256" key="4">
    <source>
        <dbReference type="ARBA" id="ARBA00022553"/>
    </source>
</evidence>
<feature type="region of interest" description="Disordered" evidence="8">
    <location>
        <begin position="1"/>
        <end position="106"/>
    </location>
</feature>
<name>A0A2G7G1T5_9EURO</name>
<dbReference type="AlphaFoldDB" id="A0A2G7G1T5"/>